<gene>
    <name evidence="1" type="ORF">PTTG_30407</name>
</gene>
<organism evidence="1">
    <name type="scientific">Puccinia triticina (isolate 1-1 / race 1 (BBBD))</name>
    <name type="common">Brown leaf rust fungus</name>
    <dbReference type="NCBI Taxonomy" id="630390"/>
    <lineage>
        <taxon>Eukaryota</taxon>
        <taxon>Fungi</taxon>
        <taxon>Dikarya</taxon>
        <taxon>Basidiomycota</taxon>
        <taxon>Pucciniomycotina</taxon>
        <taxon>Pucciniomycetes</taxon>
        <taxon>Pucciniales</taxon>
        <taxon>Pucciniaceae</taxon>
        <taxon>Puccinia</taxon>
    </lineage>
</organism>
<dbReference type="VEuPathDB" id="FungiDB:PTTG_30407"/>
<dbReference type="Proteomes" id="UP000005240">
    <property type="component" value="Unassembled WGS sequence"/>
</dbReference>
<accession>A0A180G177</accession>
<protein>
    <submittedName>
        <fullName evidence="1 2">Uncharacterized protein</fullName>
    </submittedName>
</protein>
<dbReference type="EMBL" id="ADAS02003450">
    <property type="protein sequence ID" value="OAV85593.1"/>
    <property type="molecule type" value="Genomic_DNA"/>
</dbReference>
<keyword evidence="3" id="KW-1185">Reference proteome</keyword>
<evidence type="ECO:0000313" key="1">
    <source>
        <dbReference type="EMBL" id="OAV85593.1"/>
    </source>
</evidence>
<sequence>RHSAHQAGTRPPDNRPTASNVALFSPMVRAHSHGGPATVNAALQAISHNLITTPSELNTLVYNPSSNN</sequence>
<dbReference type="EnsemblFungi" id="PTTG_30407-t43_1">
    <property type="protein sequence ID" value="PTTG_30407-t43_1-p1"/>
    <property type="gene ID" value="PTTG_30407"/>
</dbReference>
<dbReference type="STRING" id="630390.A0A180G177"/>
<dbReference type="AlphaFoldDB" id="A0A180G177"/>
<feature type="non-terminal residue" evidence="1">
    <location>
        <position position="1"/>
    </location>
</feature>
<reference evidence="1" key="1">
    <citation type="submission" date="2009-11" db="EMBL/GenBank/DDBJ databases">
        <authorList>
            <consortium name="The Broad Institute Genome Sequencing Platform"/>
            <person name="Ward D."/>
            <person name="Feldgarden M."/>
            <person name="Earl A."/>
            <person name="Young S.K."/>
            <person name="Zeng Q."/>
            <person name="Koehrsen M."/>
            <person name="Alvarado L."/>
            <person name="Berlin A."/>
            <person name="Bochicchio J."/>
            <person name="Borenstein D."/>
            <person name="Chapman S.B."/>
            <person name="Chen Z."/>
            <person name="Engels R."/>
            <person name="Freedman E."/>
            <person name="Gellesch M."/>
            <person name="Goldberg J."/>
            <person name="Griggs A."/>
            <person name="Gujja S."/>
            <person name="Heilman E."/>
            <person name="Heiman D."/>
            <person name="Hepburn T."/>
            <person name="Howarth C."/>
            <person name="Jen D."/>
            <person name="Larson L."/>
            <person name="Lewis B."/>
            <person name="Mehta T."/>
            <person name="Park D."/>
            <person name="Pearson M."/>
            <person name="Roberts A."/>
            <person name="Saif S."/>
            <person name="Shea T."/>
            <person name="Shenoy N."/>
            <person name="Sisk P."/>
            <person name="Stolte C."/>
            <person name="Sykes S."/>
            <person name="Thomson T."/>
            <person name="Walk T."/>
            <person name="White J."/>
            <person name="Yandava C."/>
            <person name="Izard J."/>
            <person name="Baranova O.V."/>
            <person name="Blanton J.M."/>
            <person name="Tanner A.C."/>
            <person name="Dewhirst F.E."/>
            <person name="Haas B."/>
            <person name="Nusbaum C."/>
            <person name="Birren B."/>
        </authorList>
    </citation>
    <scope>NUCLEOTIDE SEQUENCE [LARGE SCALE GENOMIC DNA]</scope>
    <source>
        <strain evidence="1">1-1 BBBD Race 1</strain>
    </source>
</reference>
<proteinExistence type="predicted"/>
<name>A0A180G177_PUCT1</name>
<evidence type="ECO:0000313" key="2">
    <source>
        <dbReference type="EnsemblFungi" id="PTTG_30407-t43_1-p1"/>
    </source>
</evidence>
<reference evidence="2" key="4">
    <citation type="submission" date="2025-05" db="UniProtKB">
        <authorList>
            <consortium name="EnsemblFungi"/>
        </authorList>
    </citation>
    <scope>IDENTIFICATION</scope>
    <source>
        <strain evidence="2">isolate 1-1 / race 1 (BBBD)</strain>
    </source>
</reference>
<evidence type="ECO:0000313" key="3">
    <source>
        <dbReference type="Proteomes" id="UP000005240"/>
    </source>
</evidence>
<reference evidence="2 3" key="3">
    <citation type="journal article" date="2017" name="G3 (Bethesda)">
        <title>Comparative analysis highlights variable genome content of wheat rusts and divergence of the mating loci.</title>
        <authorList>
            <person name="Cuomo C.A."/>
            <person name="Bakkeren G."/>
            <person name="Khalil H.B."/>
            <person name="Panwar V."/>
            <person name="Joly D."/>
            <person name="Linning R."/>
            <person name="Sakthikumar S."/>
            <person name="Song X."/>
            <person name="Adiconis X."/>
            <person name="Fan L."/>
            <person name="Goldberg J.M."/>
            <person name="Levin J.Z."/>
            <person name="Young S."/>
            <person name="Zeng Q."/>
            <person name="Anikster Y."/>
            <person name="Bruce M."/>
            <person name="Wang M."/>
            <person name="Yin C."/>
            <person name="McCallum B."/>
            <person name="Szabo L.J."/>
            <person name="Hulbert S."/>
            <person name="Chen X."/>
            <person name="Fellers J.P."/>
        </authorList>
    </citation>
    <scope>NUCLEOTIDE SEQUENCE</scope>
    <source>
        <strain evidence="2">isolate 1-1 / race 1 (BBBD)</strain>
        <strain evidence="3">Isolate 1-1 / race 1 (BBBD)</strain>
    </source>
</reference>
<reference evidence="1" key="2">
    <citation type="submission" date="2016-05" db="EMBL/GenBank/DDBJ databases">
        <title>Comparative analysis highlights variable genome content of wheat rusts and divergence of the mating loci.</title>
        <authorList>
            <person name="Cuomo C.A."/>
            <person name="Bakkeren G."/>
            <person name="Szabo L."/>
            <person name="Khalil H."/>
            <person name="Joly D."/>
            <person name="Goldberg J."/>
            <person name="Young S."/>
            <person name="Zeng Q."/>
            <person name="Fellers J."/>
        </authorList>
    </citation>
    <scope>NUCLEOTIDE SEQUENCE [LARGE SCALE GENOMIC DNA]</scope>
    <source>
        <strain evidence="1">1-1 BBBD Race 1</strain>
    </source>
</reference>